<evidence type="ECO:0000256" key="2">
    <source>
        <dbReference type="SAM" id="SignalP"/>
    </source>
</evidence>
<dbReference type="PANTHER" id="PTHR36933:SF1">
    <property type="entry name" value="SLL0788 PROTEIN"/>
    <property type="match status" value="1"/>
</dbReference>
<feature type="region of interest" description="Disordered" evidence="1">
    <location>
        <begin position="109"/>
        <end position="138"/>
    </location>
</feature>
<name>A0A4P6FII1_9MICO</name>
<feature type="compositionally biased region" description="Basic and acidic residues" evidence="1">
    <location>
        <begin position="109"/>
        <end position="124"/>
    </location>
</feature>
<protein>
    <submittedName>
        <fullName evidence="4">DUF305 domain-containing protein</fullName>
    </submittedName>
</protein>
<feature type="signal peptide" evidence="2">
    <location>
        <begin position="1"/>
        <end position="24"/>
    </location>
</feature>
<gene>
    <name evidence="4" type="ORF">ET445_10960</name>
</gene>
<dbReference type="Gene3D" id="1.20.1260.10">
    <property type="match status" value="1"/>
</dbReference>
<dbReference type="PROSITE" id="PS51257">
    <property type="entry name" value="PROKAR_LIPOPROTEIN"/>
    <property type="match status" value="1"/>
</dbReference>
<evidence type="ECO:0000256" key="1">
    <source>
        <dbReference type="SAM" id="MobiDB-lite"/>
    </source>
</evidence>
<keyword evidence="2" id="KW-0732">Signal</keyword>
<proteinExistence type="predicted"/>
<sequence length="204" mass="20962">MTRTRQRVRALVAAAGCLAALSLAACTFDGSGPGSSAPPGAVDEATSAADAAWASAMAAHHDQAVALAALADGRAADPEVIASAGRIASAQAAEATALRAWLAARGVEDTGHEGDGREGDEHDGASMPGEISSSTLERAESLSGSAFDRLFVETMIRHHEGAVDMCETRLEASGDPAITRWVRTVAASQGVEIDRLREIDDRLG</sequence>
<dbReference type="OrthoDB" id="26872at2"/>
<dbReference type="InterPro" id="IPR012347">
    <property type="entry name" value="Ferritin-like"/>
</dbReference>
<evidence type="ECO:0000259" key="3">
    <source>
        <dbReference type="Pfam" id="PF03713"/>
    </source>
</evidence>
<accession>A0A4P6FII1</accession>
<dbReference type="PANTHER" id="PTHR36933">
    <property type="entry name" value="SLL0788 PROTEIN"/>
    <property type="match status" value="1"/>
</dbReference>
<dbReference type="EMBL" id="CP035491">
    <property type="protein sequence ID" value="QAY73787.1"/>
    <property type="molecule type" value="Genomic_DNA"/>
</dbReference>
<evidence type="ECO:0000313" key="4">
    <source>
        <dbReference type="EMBL" id="QAY73787.1"/>
    </source>
</evidence>
<keyword evidence="5" id="KW-1185">Reference proteome</keyword>
<dbReference type="RefSeq" id="WP_129191291.1">
    <property type="nucleotide sequence ID" value="NZ_CP035491.1"/>
</dbReference>
<dbReference type="KEGG" id="agf:ET445_10960"/>
<feature type="domain" description="DUF305" evidence="3">
    <location>
        <begin position="50"/>
        <end position="199"/>
    </location>
</feature>
<feature type="chain" id="PRO_5020443182" evidence="2">
    <location>
        <begin position="25"/>
        <end position="204"/>
    </location>
</feature>
<organism evidence="4 5">
    <name type="scientific">Agromyces protaetiae</name>
    <dbReference type="NCBI Taxonomy" id="2509455"/>
    <lineage>
        <taxon>Bacteria</taxon>
        <taxon>Bacillati</taxon>
        <taxon>Actinomycetota</taxon>
        <taxon>Actinomycetes</taxon>
        <taxon>Micrococcales</taxon>
        <taxon>Microbacteriaceae</taxon>
        <taxon>Agromyces</taxon>
    </lineage>
</organism>
<dbReference type="Proteomes" id="UP000291259">
    <property type="component" value="Chromosome"/>
</dbReference>
<reference evidence="4 5" key="1">
    <citation type="submission" date="2019-01" db="EMBL/GenBank/DDBJ databases">
        <title>Genome sequencing of strain FW100M-8.</title>
        <authorList>
            <person name="Heo J."/>
            <person name="Kim S.-J."/>
            <person name="Kim J.-S."/>
            <person name="Hong S.-B."/>
            <person name="Kwon S.-W."/>
        </authorList>
    </citation>
    <scope>NUCLEOTIDE SEQUENCE [LARGE SCALE GENOMIC DNA]</scope>
    <source>
        <strain evidence="4 5">FW100M-8</strain>
    </source>
</reference>
<dbReference type="Pfam" id="PF03713">
    <property type="entry name" value="DUF305"/>
    <property type="match status" value="1"/>
</dbReference>
<dbReference type="InterPro" id="IPR005183">
    <property type="entry name" value="DUF305_CopM-like"/>
</dbReference>
<evidence type="ECO:0000313" key="5">
    <source>
        <dbReference type="Proteomes" id="UP000291259"/>
    </source>
</evidence>
<dbReference type="AlphaFoldDB" id="A0A4P6FII1"/>